<dbReference type="Pfam" id="PF02374">
    <property type="entry name" value="ArsA_ATPase"/>
    <property type="match status" value="1"/>
</dbReference>
<comment type="caution">
    <text evidence="4">The sequence shown here is derived from an EMBL/GenBank/DDBJ whole genome shotgun (WGS) entry which is preliminary data.</text>
</comment>
<evidence type="ECO:0000313" key="5">
    <source>
        <dbReference type="Proteomes" id="UP000220922"/>
    </source>
</evidence>
<proteinExistence type="inferred from homology"/>
<sequence length="378" mass="40033">MQTLIFTGPVGVTARAAAVTAAAAAQAGSRVLLASVGPAHPVASLLGVTSAVEPHPLGPNLDLWCIDPLEDLSKVWGAIRSGGNPTITGDELPVIPGSDLFLAVTGLQKYKNDYDVVCADAGPPETLLRSLGAPDTFRWFVRLLIGLDRGPGRSSASVARAIIPTALLPISTDWLGRIQDARVQLERLRDEMVSSQFSRVRYVLPPDRSGLAEARLNIPALQLFGLAVESLVAAPLMPTGVAELEPMVAEQQAVIQEAGTIWQGRPVYGLPIFGTPDNLAALMTLGSRMYNGDSPLPGAPPAAPIRLTGLPDPQVALDLPGLPRELLGLTLSGDELIIRAGPYRRHLLMPEGLRGITAIRASRQGETLIIRPRKETGT</sequence>
<evidence type="ECO:0000256" key="1">
    <source>
        <dbReference type="ARBA" id="ARBA00011040"/>
    </source>
</evidence>
<dbReference type="InterPro" id="IPR027417">
    <property type="entry name" value="P-loop_NTPase"/>
</dbReference>
<dbReference type="InterPro" id="IPR040612">
    <property type="entry name" value="ArsA_HSP20-like"/>
</dbReference>
<dbReference type="PANTHER" id="PTHR10803:SF3">
    <property type="entry name" value="ATPASE GET3"/>
    <property type="match status" value="1"/>
</dbReference>
<dbReference type="AlphaFoldDB" id="A0A2H3KN76"/>
<dbReference type="RefSeq" id="WP_172450784.1">
    <property type="nucleotide sequence ID" value="NZ_LYXE01000069.1"/>
</dbReference>
<feature type="domain" description="ArsA/GET3 Anion-transporting ATPase-like" evidence="2">
    <location>
        <begin position="4"/>
        <end position="272"/>
    </location>
</feature>
<evidence type="ECO:0000313" key="4">
    <source>
        <dbReference type="EMBL" id="PDV99537.1"/>
    </source>
</evidence>
<dbReference type="Proteomes" id="UP000220922">
    <property type="component" value="Unassembled WGS sequence"/>
</dbReference>
<dbReference type="InterPro" id="IPR025723">
    <property type="entry name" value="ArsA/GET3_ATPase-like"/>
</dbReference>
<dbReference type="EMBL" id="LYXE01000069">
    <property type="protein sequence ID" value="PDV99537.1"/>
    <property type="molecule type" value="Genomic_DNA"/>
</dbReference>
<dbReference type="Gene3D" id="2.60.40.790">
    <property type="match status" value="1"/>
</dbReference>
<organism evidence="4 5">
    <name type="scientific">Candidatus Chloroploca asiatica</name>
    <dbReference type="NCBI Taxonomy" id="1506545"/>
    <lineage>
        <taxon>Bacteria</taxon>
        <taxon>Bacillati</taxon>
        <taxon>Chloroflexota</taxon>
        <taxon>Chloroflexia</taxon>
        <taxon>Chloroflexales</taxon>
        <taxon>Chloroflexineae</taxon>
        <taxon>Oscillochloridaceae</taxon>
        <taxon>Candidatus Chloroploca</taxon>
    </lineage>
</organism>
<dbReference type="Pfam" id="PF17886">
    <property type="entry name" value="ArsA_HSP20"/>
    <property type="match status" value="1"/>
</dbReference>
<dbReference type="InterPro" id="IPR008978">
    <property type="entry name" value="HSP20-like_chaperone"/>
</dbReference>
<dbReference type="GO" id="GO:0016887">
    <property type="term" value="F:ATP hydrolysis activity"/>
    <property type="evidence" value="ECO:0007669"/>
    <property type="project" value="InterPro"/>
</dbReference>
<dbReference type="SUPFAM" id="SSF52540">
    <property type="entry name" value="P-loop containing nucleoside triphosphate hydrolases"/>
    <property type="match status" value="1"/>
</dbReference>
<evidence type="ECO:0000259" key="2">
    <source>
        <dbReference type="Pfam" id="PF02374"/>
    </source>
</evidence>
<accession>A0A2H3KN76</accession>
<evidence type="ECO:0008006" key="6">
    <source>
        <dbReference type="Google" id="ProtNLM"/>
    </source>
</evidence>
<feature type="domain" description="ArsA HSP20-like" evidence="3">
    <location>
        <begin position="315"/>
        <end position="371"/>
    </location>
</feature>
<dbReference type="GO" id="GO:0005524">
    <property type="term" value="F:ATP binding"/>
    <property type="evidence" value="ECO:0007669"/>
    <property type="project" value="InterPro"/>
</dbReference>
<gene>
    <name evidence="4" type="ORF">A9Q02_12055</name>
</gene>
<protein>
    <recommendedName>
        <fullName evidence="6">Arsenic-transporting ATPase</fullName>
    </recommendedName>
</protein>
<dbReference type="Gene3D" id="3.40.50.300">
    <property type="entry name" value="P-loop containing nucleotide triphosphate hydrolases"/>
    <property type="match status" value="1"/>
</dbReference>
<dbReference type="PANTHER" id="PTHR10803">
    <property type="entry name" value="ARSENICAL PUMP-DRIVING ATPASE ARSENITE-TRANSLOCATING ATPASE"/>
    <property type="match status" value="1"/>
</dbReference>
<name>A0A2H3KN76_9CHLR</name>
<comment type="similarity">
    <text evidence="1">Belongs to the arsA ATPase family.</text>
</comment>
<dbReference type="InterPro" id="IPR016300">
    <property type="entry name" value="ATPase_ArsA/GET3"/>
</dbReference>
<reference evidence="4 5" key="1">
    <citation type="submission" date="2016-05" db="EMBL/GenBank/DDBJ databases">
        <authorList>
            <person name="Lavstsen T."/>
            <person name="Jespersen J.S."/>
        </authorList>
    </citation>
    <scope>NUCLEOTIDE SEQUENCE [LARGE SCALE GENOMIC DNA]</scope>
    <source>
        <strain evidence="4 5">B7-9</strain>
    </source>
</reference>
<keyword evidence="5" id="KW-1185">Reference proteome</keyword>
<evidence type="ECO:0000259" key="3">
    <source>
        <dbReference type="Pfam" id="PF17886"/>
    </source>
</evidence>